<accession>A0A538TD89</accession>
<gene>
    <name evidence="3" type="ORF">E6K77_09865</name>
</gene>
<proteinExistence type="predicted"/>
<reference evidence="3 4" key="1">
    <citation type="journal article" date="2019" name="Nat. Microbiol.">
        <title>Mediterranean grassland soil C-N compound turnover is dependent on rainfall and depth, and is mediated by genomically divergent microorganisms.</title>
        <authorList>
            <person name="Diamond S."/>
            <person name="Andeer P.F."/>
            <person name="Li Z."/>
            <person name="Crits-Christoph A."/>
            <person name="Burstein D."/>
            <person name="Anantharaman K."/>
            <person name="Lane K.R."/>
            <person name="Thomas B.C."/>
            <person name="Pan C."/>
            <person name="Northen T.R."/>
            <person name="Banfield J.F."/>
        </authorList>
    </citation>
    <scope>NUCLEOTIDE SEQUENCE [LARGE SCALE GENOMIC DNA]</scope>
    <source>
        <strain evidence="3">WS_7</strain>
    </source>
</reference>
<feature type="repeat" description="TPR" evidence="1">
    <location>
        <begin position="138"/>
        <end position="171"/>
    </location>
</feature>
<dbReference type="PROSITE" id="PS50005">
    <property type="entry name" value="TPR"/>
    <property type="match status" value="1"/>
</dbReference>
<sequence>MGNISRSVSPPRGNASRRWTGTRNPATVSCCARRTSSSNRRSKRSKSSSSAPTARQPPSEVTQESDRLEALAAEADTALEDGEYEIALGLFEDLLRQDPEHWGALLGRAECLHLLWRTDEALKAVRALAPPDAEEDDPERIELEGMVLETLGRFEEADRLFAEAHRLAPEDFPLPTRLSAEDFKVMLDKVLASLPRVIREAVLEVPVLAEPKPAREVAEHEPAINPEVLGLFVGRVRTLPRI</sequence>
<dbReference type="SUPFAM" id="SSF48452">
    <property type="entry name" value="TPR-like"/>
    <property type="match status" value="1"/>
</dbReference>
<name>A0A538TD89_UNCEI</name>
<dbReference type="InterPro" id="IPR019734">
    <property type="entry name" value="TPR_rpt"/>
</dbReference>
<dbReference type="Gene3D" id="1.25.40.10">
    <property type="entry name" value="Tetratricopeptide repeat domain"/>
    <property type="match status" value="1"/>
</dbReference>
<feature type="region of interest" description="Disordered" evidence="2">
    <location>
        <begin position="1"/>
        <end position="66"/>
    </location>
</feature>
<protein>
    <submittedName>
        <fullName evidence="3">Tetratricopeptide repeat protein</fullName>
    </submittedName>
</protein>
<evidence type="ECO:0000313" key="3">
    <source>
        <dbReference type="EMBL" id="TMQ61602.1"/>
    </source>
</evidence>
<dbReference type="Pfam" id="PF13432">
    <property type="entry name" value="TPR_16"/>
    <property type="match status" value="1"/>
</dbReference>
<dbReference type="EMBL" id="VBOX01000097">
    <property type="protein sequence ID" value="TMQ61602.1"/>
    <property type="molecule type" value="Genomic_DNA"/>
</dbReference>
<dbReference type="AlphaFoldDB" id="A0A538TD89"/>
<keyword evidence="1" id="KW-0802">TPR repeat</keyword>
<comment type="caution">
    <text evidence="3">The sequence shown here is derived from an EMBL/GenBank/DDBJ whole genome shotgun (WGS) entry which is preliminary data.</text>
</comment>
<organism evidence="3 4">
    <name type="scientific">Eiseniibacteriota bacterium</name>
    <dbReference type="NCBI Taxonomy" id="2212470"/>
    <lineage>
        <taxon>Bacteria</taxon>
        <taxon>Candidatus Eiseniibacteriota</taxon>
    </lineage>
</organism>
<feature type="compositionally biased region" description="Polar residues" evidence="2">
    <location>
        <begin position="17"/>
        <end position="27"/>
    </location>
</feature>
<dbReference type="Proteomes" id="UP000317366">
    <property type="component" value="Unassembled WGS sequence"/>
</dbReference>
<evidence type="ECO:0000256" key="2">
    <source>
        <dbReference type="SAM" id="MobiDB-lite"/>
    </source>
</evidence>
<evidence type="ECO:0000313" key="4">
    <source>
        <dbReference type="Proteomes" id="UP000317366"/>
    </source>
</evidence>
<evidence type="ECO:0000256" key="1">
    <source>
        <dbReference type="PROSITE-ProRule" id="PRU00339"/>
    </source>
</evidence>
<dbReference type="InterPro" id="IPR011990">
    <property type="entry name" value="TPR-like_helical_dom_sf"/>
</dbReference>